<evidence type="ECO:0000256" key="5">
    <source>
        <dbReference type="RuleBase" id="RU364002"/>
    </source>
</evidence>
<evidence type="ECO:0000313" key="6">
    <source>
        <dbReference type="EMBL" id="NXV89597.1"/>
    </source>
</evidence>
<comment type="subunit">
    <text evidence="2 5">The avian keratins (F-ker, S-ker, C-ker and B-ker) are a complex mixture of very similar polypeptides.</text>
</comment>
<dbReference type="GO" id="GO:0005882">
    <property type="term" value="C:intermediate filament"/>
    <property type="evidence" value="ECO:0007669"/>
    <property type="project" value="UniProtKB-KW"/>
</dbReference>
<keyword evidence="7" id="KW-1185">Reference proteome</keyword>
<reference evidence="6 7" key="1">
    <citation type="submission" date="2019-09" db="EMBL/GenBank/DDBJ databases">
        <title>Bird 10,000 Genomes (B10K) Project - Family phase.</title>
        <authorList>
            <person name="Zhang G."/>
        </authorList>
    </citation>
    <scope>NUCLEOTIDE SEQUENCE [LARGE SCALE GENOMIC DNA]</scope>
    <source>
        <strain evidence="6">OUT-0025</strain>
        <tissue evidence="6">Blood</tissue>
    </source>
</reference>
<evidence type="ECO:0000256" key="1">
    <source>
        <dbReference type="ARBA" id="ARBA00008702"/>
    </source>
</evidence>
<dbReference type="Proteomes" id="UP000535403">
    <property type="component" value="Unassembled WGS sequence"/>
</dbReference>
<evidence type="ECO:0000256" key="3">
    <source>
        <dbReference type="ARBA" id="ARBA00022744"/>
    </source>
</evidence>
<keyword evidence="4" id="KW-0007">Acetylation</keyword>
<dbReference type="PANTHER" id="PTHR31203:SF1">
    <property type="entry name" value="BETA-KERATIN-RELATED PROTEIN-RELATED"/>
    <property type="match status" value="1"/>
</dbReference>
<gene>
    <name evidence="6" type="primary">Krfa_2</name>
    <name evidence="6" type="ORF">CALBOR_R02976</name>
</gene>
<comment type="similarity">
    <text evidence="1 5">Belongs to the avian keratin family.</text>
</comment>
<accession>A0A7L3XMI3</accession>
<organism evidence="6 7">
    <name type="scientific">Calonectris borealis</name>
    <name type="common">Cory's shearwater</name>
    <dbReference type="NCBI Taxonomy" id="1323832"/>
    <lineage>
        <taxon>Eukaryota</taxon>
        <taxon>Metazoa</taxon>
        <taxon>Chordata</taxon>
        <taxon>Craniata</taxon>
        <taxon>Vertebrata</taxon>
        <taxon>Euteleostomi</taxon>
        <taxon>Archelosauria</taxon>
        <taxon>Archosauria</taxon>
        <taxon>Dinosauria</taxon>
        <taxon>Saurischia</taxon>
        <taxon>Theropoda</taxon>
        <taxon>Coelurosauria</taxon>
        <taxon>Aves</taxon>
        <taxon>Neognathae</taxon>
        <taxon>Neoaves</taxon>
        <taxon>Aequornithes</taxon>
        <taxon>Procellariiformes</taxon>
        <taxon>Procellariidae</taxon>
        <taxon>Calonectris</taxon>
    </lineage>
</organism>
<dbReference type="GO" id="GO:0005200">
    <property type="term" value="F:structural constituent of cytoskeleton"/>
    <property type="evidence" value="ECO:0007669"/>
    <property type="project" value="InterPro"/>
</dbReference>
<proteinExistence type="inferred from homology"/>
<protein>
    <recommendedName>
        <fullName evidence="5">Keratin</fullName>
    </recommendedName>
</protein>
<dbReference type="AlphaFoldDB" id="A0A7L3XMI3"/>
<feature type="non-terminal residue" evidence="6">
    <location>
        <position position="72"/>
    </location>
</feature>
<evidence type="ECO:0000256" key="4">
    <source>
        <dbReference type="ARBA" id="ARBA00022990"/>
    </source>
</evidence>
<dbReference type="Pfam" id="PF02422">
    <property type="entry name" value="Keratin"/>
    <property type="match status" value="1"/>
</dbReference>
<sequence>PTPLASSCSEPCVTRCADLLVAIQDSPVVVTLPGPILTSFPQSKAVQCSLSAAVGTAGVFRSARGFPISSGN</sequence>
<comment type="caution">
    <text evidence="6">The sequence shown here is derived from an EMBL/GenBank/DDBJ whole genome shotgun (WGS) entry which is preliminary data.</text>
</comment>
<dbReference type="InterPro" id="IPR003461">
    <property type="entry name" value="Keratin"/>
</dbReference>
<dbReference type="PANTHER" id="PTHR31203">
    <property type="entry name" value="BETA-KERATIN-RELATED PROTEIN-RELATED"/>
    <property type="match status" value="1"/>
</dbReference>
<evidence type="ECO:0000256" key="2">
    <source>
        <dbReference type="ARBA" id="ARBA00011806"/>
    </source>
</evidence>
<name>A0A7L3XMI3_9AVES</name>
<keyword evidence="3 5" id="KW-0416">Keratin</keyword>
<dbReference type="EMBL" id="VZUG01015579">
    <property type="protein sequence ID" value="NXV89597.1"/>
    <property type="molecule type" value="Genomic_DNA"/>
</dbReference>
<evidence type="ECO:0000313" key="7">
    <source>
        <dbReference type="Proteomes" id="UP000535403"/>
    </source>
</evidence>
<feature type="non-terminal residue" evidence="6">
    <location>
        <position position="1"/>
    </location>
</feature>